<keyword evidence="12" id="KW-1185">Reference proteome</keyword>
<dbReference type="InterPro" id="IPR001128">
    <property type="entry name" value="Cyt_P450"/>
</dbReference>
<sequence length="573" mass="66692">MEIGVGDRFLFVLIISTFAYKVLNFSQFFFFFVAIVAAWIFFQYHQKKHWHRLDVPGPNVNIFFGNTIKQIRNGSIDVDRENFSKYGNSFGSFLFDRREFCTKDPEMIRQIFIKEFSHFQNRFDFIPGQKEDAPKSLTRNMLNMLRDDEWKRVRNRVTPAFTTGKLKKLIPILCESTERLCKVFEEEYAPKKKEILLKDLYGRFLLDVIGRCGFSLDLDTFEEENVFVEKAQLVFNFGRKAQRIRMILCVTAKLLERFTGKTLAFAVDEQFFIEMMGELYEKRRADPAAKENYSDIFQLLMNAVEDDDQEEIANGNAAISADDAEIIHSELRSDGKQQKHQQRKHLTKIELFAQGFIILVAGMTMGIYFLALKSVFCYFRFDTTGTTLTFATYLLAIESEVQEKLRKEVNEILGEKEVMTYEQLKQMHYLYAVVQETLRMFPVAPKTNRECSSDCVINGVPFQKGDFITLPIYIIQHDEAYYSNPDKFDPERFMPEQKAALDPLAFLTFGIGPRNCIGMRFAEFQMYVTLALLVRRFRFSPGPNTPKFPPKLLSAEMLRAAEPIVVIAEKIRN</sequence>
<keyword evidence="10" id="KW-1133">Transmembrane helix</keyword>
<dbReference type="AlphaFoldDB" id="A0ABD2IBX0"/>
<comment type="function">
    <text evidence="7">Cytochromes P450 are a group of heme-thiolate monooxygenases. They oxidize a variety of structurally unrelated compounds, including steroids, fatty acids, and xenobiotics.</text>
</comment>
<dbReference type="Proteomes" id="UP001620626">
    <property type="component" value="Unassembled WGS sequence"/>
</dbReference>
<accession>A0ABD2IBX0</accession>
<evidence type="ECO:0000256" key="7">
    <source>
        <dbReference type="ARBA" id="ARBA00043906"/>
    </source>
</evidence>
<dbReference type="SUPFAM" id="SSF48264">
    <property type="entry name" value="Cytochrome P450"/>
    <property type="match status" value="1"/>
</dbReference>
<evidence type="ECO:0000256" key="6">
    <source>
        <dbReference type="ARBA" id="ARBA00023033"/>
    </source>
</evidence>
<dbReference type="InterPro" id="IPR036396">
    <property type="entry name" value="Cyt_P450_sf"/>
</dbReference>
<proteinExistence type="inferred from homology"/>
<comment type="similarity">
    <text evidence="1 9">Belongs to the cytochrome P450 family.</text>
</comment>
<dbReference type="InterPro" id="IPR002401">
    <property type="entry name" value="Cyt_P450_E_grp-I"/>
</dbReference>
<dbReference type="Pfam" id="PF00067">
    <property type="entry name" value="p450"/>
    <property type="match status" value="2"/>
</dbReference>
<dbReference type="GO" id="GO:0004497">
    <property type="term" value="F:monooxygenase activity"/>
    <property type="evidence" value="ECO:0007669"/>
    <property type="project" value="UniProtKB-KW"/>
</dbReference>
<keyword evidence="5 8" id="KW-0408">Iron</keyword>
<keyword evidence="6 9" id="KW-0503">Monooxygenase</keyword>
<evidence type="ECO:0000256" key="10">
    <source>
        <dbReference type="SAM" id="Phobius"/>
    </source>
</evidence>
<feature type="transmembrane region" description="Helical" evidence="10">
    <location>
        <begin position="351"/>
        <end position="372"/>
    </location>
</feature>
<dbReference type="PRINTS" id="PR00463">
    <property type="entry name" value="EP450I"/>
</dbReference>
<dbReference type="PANTHER" id="PTHR24302">
    <property type="entry name" value="CYTOCHROME P450 FAMILY 3"/>
    <property type="match status" value="1"/>
</dbReference>
<dbReference type="GO" id="GO:0046872">
    <property type="term" value="F:metal ion binding"/>
    <property type="evidence" value="ECO:0007669"/>
    <property type="project" value="UniProtKB-KW"/>
</dbReference>
<reference evidence="11 12" key="1">
    <citation type="submission" date="2024-10" db="EMBL/GenBank/DDBJ databases">
        <authorList>
            <person name="Kim D."/>
        </authorList>
    </citation>
    <scope>NUCLEOTIDE SEQUENCE [LARGE SCALE GENOMIC DNA]</scope>
    <source>
        <strain evidence="11">BH-2024</strain>
    </source>
</reference>
<dbReference type="PANTHER" id="PTHR24302:SF15">
    <property type="entry name" value="FATTY-ACID PEROXYGENASE"/>
    <property type="match status" value="1"/>
</dbReference>
<evidence type="ECO:0000256" key="1">
    <source>
        <dbReference type="ARBA" id="ARBA00010617"/>
    </source>
</evidence>
<evidence type="ECO:0000256" key="2">
    <source>
        <dbReference type="ARBA" id="ARBA00022617"/>
    </source>
</evidence>
<dbReference type="Gene3D" id="1.10.630.10">
    <property type="entry name" value="Cytochrome P450"/>
    <property type="match status" value="1"/>
</dbReference>
<keyword evidence="10" id="KW-0812">Transmembrane</keyword>
<dbReference type="InterPro" id="IPR050705">
    <property type="entry name" value="Cytochrome_P450_3A"/>
</dbReference>
<evidence type="ECO:0008006" key="13">
    <source>
        <dbReference type="Google" id="ProtNLM"/>
    </source>
</evidence>
<dbReference type="PRINTS" id="PR00385">
    <property type="entry name" value="P450"/>
</dbReference>
<evidence type="ECO:0000256" key="9">
    <source>
        <dbReference type="RuleBase" id="RU000461"/>
    </source>
</evidence>
<dbReference type="PROSITE" id="PS00086">
    <property type="entry name" value="CYTOCHROME_P450"/>
    <property type="match status" value="1"/>
</dbReference>
<dbReference type="InterPro" id="IPR017972">
    <property type="entry name" value="Cyt_P450_CS"/>
</dbReference>
<gene>
    <name evidence="11" type="ORF">niasHT_037451</name>
</gene>
<evidence type="ECO:0000313" key="12">
    <source>
        <dbReference type="Proteomes" id="UP001620626"/>
    </source>
</evidence>
<dbReference type="EMBL" id="JBICBT010001224">
    <property type="protein sequence ID" value="KAL3077692.1"/>
    <property type="molecule type" value="Genomic_DNA"/>
</dbReference>
<name>A0ABD2IBX0_9BILA</name>
<evidence type="ECO:0000256" key="5">
    <source>
        <dbReference type="ARBA" id="ARBA00023004"/>
    </source>
</evidence>
<comment type="cofactor">
    <cofactor evidence="8">
        <name>heme</name>
        <dbReference type="ChEBI" id="CHEBI:30413"/>
    </cofactor>
</comment>
<protein>
    <recommendedName>
        <fullName evidence="13">Cytochrome P450</fullName>
    </recommendedName>
</protein>
<organism evidence="11 12">
    <name type="scientific">Heterodera trifolii</name>
    <dbReference type="NCBI Taxonomy" id="157864"/>
    <lineage>
        <taxon>Eukaryota</taxon>
        <taxon>Metazoa</taxon>
        <taxon>Ecdysozoa</taxon>
        <taxon>Nematoda</taxon>
        <taxon>Chromadorea</taxon>
        <taxon>Rhabditida</taxon>
        <taxon>Tylenchina</taxon>
        <taxon>Tylenchomorpha</taxon>
        <taxon>Tylenchoidea</taxon>
        <taxon>Heteroderidae</taxon>
        <taxon>Heteroderinae</taxon>
        <taxon>Heterodera</taxon>
    </lineage>
</organism>
<evidence type="ECO:0000256" key="4">
    <source>
        <dbReference type="ARBA" id="ARBA00023002"/>
    </source>
</evidence>
<feature type="binding site" description="axial binding residue" evidence="8">
    <location>
        <position position="516"/>
    </location>
    <ligand>
        <name>heme</name>
        <dbReference type="ChEBI" id="CHEBI:30413"/>
    </ligand>
    <ligandPart>
        <name>Fe</name>
        <dbReference type="ChEBI" id="CHEBI:18248"/>
    </ligandPart>
</feature>
<evidence type="ECO:0000313" key="11">
    <source>
        <dbReference type="EMBL" id="KAL3077692.1"/>
    </source>
</evidence>
<comment type="caution">
    <text evidence="11">The sequence shown here is derived from an EMBL/GenBank/DDBJ whole genome shotgun (WGS) entry which is preliminary data.</text>
</comment>
<keyword evidence="2 8" id="KW-0349">Heme</keyword>
<evidence type="ECO:0000256" key="3">
    <source>
        <dbReference type="ARBA" id="ARBA00022723"/>
    </source>
</evidence>
<feature type="transmembrane region" description="Helical" evidence="10">
    <location>
        <begin position="18"/>
        <end position="42"/>
    </location>
</feature>
<evidence type="ECO:0000256" key="8">
    <source>
        <dbReference type="PIRSR" id="PIRSR602401-1"/>
    </source>
</evidence>
<keyword evidence="4 9" id="KW-0560">Oxidoreductase</keyword>
<keyword evidence="3 8" id="KW-0479">Metal-binding</keyword>
<keyword evidence="10" id="KW-0472">Membrane</keyword>